<evidence type="ECO:0000313" key="1">
    <source>
        <dbReference type="EMBL" id="KAA6415149.1"/>
    </source>
</evidence>
<sequence length="100" mass="11570">MLKKMMDSQCEEGTVFTALKHSFNEINQQMNSCVIQKAESIFTVKLGNMINPVDLGYQQLFLYTMRHHREMIPGFTKIELKGKKKMAEGIKMPKEVDKLT</sequence>
<dbReference type="AlphaFoldDB" id="A0A5M8PZA6"/>
<dbReference type="InterPro" id="IPR022198">
    <property type="entry name" value="DUF3723"/>
</dbReference>
<dbReference type="EMBL" id="VXIT01000002">
    <property type="protein sequence ID" value="KAA6415149.1"/>
    <property type="molecule type" value="Genomic_DNA"/>
</dbReference>
<comment type="caution">
    <text evidence="1">The sequence shown here is derived from an EMBL/GenBank/DDBJ whole genome shotgun (WGS) entry which is preliminary data.</text>
</comment>
<protein>
    <submittedName>
        <fullName evidence="1">Uncharacterized protein</fullName>
    </submittedName>
</protein>
<name>A0A5M8PZA6_9LECA</name>
<organism evidence="1 2">
    <name type="scientific">Lasallia pustulata</name>
    <dbReference type="NCBI Taxonomy" id="136370"/>
    <lineage>
        <taxon>Eukaryota</taxon>
        <taxon>Fungi</taxon>
        <taxon>Dikarya</taxon>
        <taxon>Ascomycota</taxon>
        <taxon>Pezizomycotina</taxon>
        <taxon>Lecanoromycetes</taxon>
        <taxon>OSLEUM clade</taxon>
        <taxon>Umbilicariomycetidae</taxon>
        <taxon>Umbilicariales</taxon>
        <taxon>Umbilicariaceae</taxon>
        <taxon>Lasallia</taxon>
    </lineage>
</organism>
<dbReference type="Pfam" id="PF12520">
    <property type="entry name" value="DUF3723"/>
    <property type="match status" value="1"/>
</dbReference>
<reference evidence="1 2" key="1">
    <citation type="submission" date="2019-09" db="EMBL/GenBank/DDBJ databases">
        <title>The hologenome of the rock-dwelling lichen Lasallia pustulata.</title>
        <authorList>
            <person name="Greshake Tzovaras B."/>
            <person name="Segers F."/>
            <person name="Bicker A."/>
            <person name="Dal Grande F."/>
            <person name="Otte J."/>
            <person name="Hankeln T."/>
            <person name="Schmitt I."/>
            <person name="Ebersberger I."/>
        </authorList>
    </citation>
    <scope>NUCLEOTIDE SEQUENCE [LARGE SCALE GENOMIC DNA]</scope>
    <source>
        <strain evidence="1">A1-1</strain>
    </source>
</reference>
<accession>A0A5M8PZA6</accession>
<proteinExistence type="predicted"/>
<dbReference type="OrthoDB" id="5428330at2759"/>
<gene>
    <name evidence="1" type="ORF">FRX48_01902</name>
</gene>
<evidence type="ECO:0000313" key="2">
    <source>
        <dbReference type="Proteomes" id="UP000324767"/>
    </source>
</evidence>
<dbReference type="Proteomes" id="UP000324767">
    <property type="component" value="Unassembled WGS sequence"/>
</dbReference>